<dbReference type="EMBL" id="FNNQ01000012">
    <property type="protein sequence ID" value="SDX22387.1"/>
    <property type="molecule type" value="Genomic_DNA"/>
</dbReference>
<accession>A0A1H2ZYB0</accession>
<reference evidence="1 2" key="1">
    <citation type="submission" date="2016-10" db="EMBL/GenBank/DDBJ databases">
        <authorList>
            <person name="de Groot N.N."/>
        </authorList>
    </citation>
    <scope>NUCLEOTIDE SEQUENCE [LARGE SCALE GENOMIC DNA]</scope>
    <source>
        <strain evidence="1 2">DSM 45610</strain>
    </source>
</reference>
<protein>
    <submittedName>
        <fullName evidence="1">YhzD-like protein</fullName>
    </submittedName>
</protein>
<dbReference type="OrthoDB" id="2990504at2"/>
<organism evidence="1 2">
    <name type="scientific">Marininema mesophilum</name>
    <dbReference type="NCBI Taxonomy" id="1048340"/>
    <lineage>
        <taxon>Bacteria</taxon>
        <taxon>Bacillati</taxon>
        <taxon>Bacillota</taxon>
        <taxon>Bacilli</taxon>
        <taxon>Bacillales</taxon>
        <taxon>Thermoactinomycetaceae</taxon>
        <taxon>Marininema</taxon>
    </lineage>
</organism>
<dbReference type="AlphaFoldDB" id="A0A1H2ZYB0"/>
<evidence type="ECO:0000313" key="2">
    <source>
        <dbReference type="Proteomes" id="UP000198534"/>
    </source>
</evidence>
<dbReference type="Proteomes" id="UP000198534">
    <property type="component" value="Unassembled WGS sequence"/>
</dbReference>
<evidence type="ECO:0000313" key="1">
    <source>
        <dbReference type="EMBL" id="SDX22387.1"/>
    </source>
</evidence>
<keyword evidence="2" id="KW-1185">Reference proteome</keyword>
<name>A0A1H2ZYB0_9BACL</name>
<dbReference type="InterPro" id="IPR025544">
    <property type="entry name" value="YhzD"/>
</dbReference>
<sequence>MYHITAFDNEGNKLIDQSIEAQNDTQAKEKGQAILQEKEATGSPFRIIHNSGRLIDFLSHKGKSAKEKA</sequence>
<proteinExistence type="predicted"/>
<gene>
    <name evidence="1" type="ORF">SAMN05444487_11255</name>
</gene>
<dbReference type="RefSeq" id="WP_091741218.1">
    <property type="nucleotide sequence ID" value="NZ_FNNQ01000012.1"/>
</dbReference>
<dbReference type="Pfam" id="PF14120">
    <property type="entry name" value="YhzD"/>
    <property type="match status" value="1"/>
</dbReference>